<feature type="compositionally biased region" description="Pro residues" evidence="10">
    <location>
        <begin position="700"/>
        <end position="714"/>
    </location>
</feature>
<evidence type="ECO:0000256" key="8">
    <source>
        <dbReference type="ARBA" id="ARBA00023242"/>
    </source>
</evidence>
<feature type="compositionally biased region" description="Low complexity" evidence="10">
    <location>
        <begin position="816"/>
        <end position="851"/>
    </location>
</feature>
<dbReference type="InterPro" id="IPR038664">
    <property type="entry name" value="Gar1/Naf1_Cbf5-bd_sf"/>
</dbReference>
<evidence type="ECO:0000256" key="2">
    <source>
        <dbReference type="ARBA" id="ARBA00009801"/>
    </source>
</evidence>
<feature type="region of interest" description="Disordered" evidence="10">
    <location>
        <begin position="491"/>
        <end position="546"/>
    </location>
</feature>
<evidence type="ECO:0000256" key="1">
    <source>
        <dbReference type="ARBA" id="ARBA00004123"/>
    </source>
</evidence>
<dbReference type="SUPFAM" id="SSF50447">
    <property type="entry name" value="Translation proteins"/>
    <property type="match status" value="1"/>
</dbReference>
<evidence type="ECO:0000313" key="12">
    <source>
        <dbReference type="Proteomes" id="UP000664203"/>
    </source>
</evidence>
<feature type="compositionally biased region" description="Low complexity" evidence="10">
    <location>
        <begin position="86"/>
        <end position="108"/>
    </location>
</feature>
<gene>
    <name evidence="11" type="ORF">ALECFALPRED_010610</name>
</gene>
<feature type="compositionally biased region" description="Polar residues" evidence="10">
    <location>
        <begin position="740"/>
        <end position="751"/>
    </location>
</feature>
<dbReference type="GO" id="GO:0000493">
    <property type="term" value="P:box H/ACA snoRNP assembly"/>
    <property type="evidence" value="ECO:0007669"/>
    <property type="project" value="InterPro"/>
</dbReference>
<dbReference type="InterPro" id="IPR009000">
    <property type="entry name" value="Transl_B-barrel_sf"/>
</dbReference>
<proteinExistence type="inferred from homology"/>
<feature type="region of interest" description="Disordered" evidence="10">
    <location>
        <begin position="282"/>
        <end position="319"/>
    </location>
</feature>
<evidence type="ECO:0000256" key="9">
    <source>
        <dbReference type="ARBA" id="ARBA00076743"/>
    </source>
</evidence>
<feature type="region of interest" description="Disordered" evidence="10">
    <location>
        <begin position="1"/>
        <end position="30"/>
    </location>
</feature>
<dbReference type="EMBL" id="CAJPDR010000894">
    <property type="protein sequence ID" value="CAF9943108.1"/>
    <property type="molecule type" value="Genomic_DNA"/>
</dbReference>
<keyword evidence="12" id="KW-1185">Reference proteome</keyword>
<keyword evidence="4" id="KW-0690">Ribosome biogenesis</keyword>
<dbReference type="Pfam" id="PF04410">
    <property type="entry name" value="Gar1"/>
    <property type="match status" value="1"/>
</dbReference>
<feature type="region of interest" description="Disordered" evidence="10">
    <location>
        <begin position="76"/>
        <end position="118"/>
    </location>
</feature>
<feature type="compositionally biased region" description="Basic and acidic residues" evidence="10">
    <location>
        <begin position="610"/>
        <end position="626"/>
    </location>
</feature>
<dbReference type="GO" id="GO:0003723">
    <property type="term" value="F:RNA binding"/>
    <property type="evidence" value="ECO:0007669"/>
    <property type="project" value="UniProtKB-KW"/>
</dbReference>
<comment type="subcellular location">
    <subcellularLocation>
        <location evidence="1">Nucleus</location>
    </subcellularLocation>
</comment>
<comment type="caution">
    <text evidence="11">The sequence shown here is derived from an EMBL/GenBank/DDBJ whole genome shotgun (WGS) entry which is preliminary data.</text>
</comment>
<evidence type="ECO:0000313" key="11">
    <source>
        <dbReference type="EMBL" id="CAF9943108.1"/>
    </source>
</evidence>
<feature type="compositionally biased region" description="Low complexity" evidence="10">
    <location>
        <begin position="753"/>
        <end position="767"/>
    </location>
</feature>
<evidence type="ECO:0000256" key="5">
    <source>
        <dbReference type="ARBA" id="ARBA00022552"/>
    </source>
</evidence>
<dbReference type="InterPro" id="IPR007504">
    <property type="entry name" value="H/ACA_rnp_Gar1/Naf1"/>
</dbReference>
<evidence type="ECO:0000256" key="3">
    <source>
        <dbReference type="ARBA" id="ARBA00021438"/>
    </source>
</evidence>
<dbReference type="InterPro" id="IPR040309">
    <property type="entry name" value="Naf1"/>
</dbReference>
<organism evidence="11 12">
    <name type="scientific">Alectoria fallacina</name>
    <dbReference type="NCBI Taxonomy" id="1903189"/>
    <lineage>
        <taxon>Eukaryota</taxon>
        <taxon>Fungi</taxon>
        <taxon>Dikarya</taxon>
        <taxon>Ascomycota</taxon>
        <taxon>Pezizomycotina</taxon>
        <taxon>Lecanoromycetes</taxon>
        <taxon>OSLEUM clade</taxon>
        <taxon>Lecanoromycetidae</taxon>
        <taxon>Lecanorales</taxon>
        <taxon>Lecanorineae</taxon>
        <taxon>Parmeliaceae</taxon>
        <taxon>Alectoria</taxon>
    </lineage>
</organism>
<name>A0A8H3J969_9LECA</name>
<sequence length="877" mass="96369">MDRSADFEMPSPKKIRLEAPEPEAALDPATLADDMDDLYGALPLQPQSPSKFSRVPAPALGRPAFPTGHKLFQLPGLGMLNDDPASSLQMPQQLSQSSSFSEARQSSSTENMKDMKPQEEQKLQVNGGLDATIDNEHTVDIQSTEHEHVSYIASEILVNRNAIGNMRSEERVVEADAQVSQDVTRSGSELGQVALDWHSSGTVIDNRFWLPGPCSIKDAPSTAPDSNNNRGTHAEILQYNEVDQNDIKLQTELFPGAKPVSEQNEKTIFTKATFEELAEANKDNEEAEFELDSSPLGFDSSSDDSTDTSSSDDSDADDYEMLSPAEQARRLMAEDGGSDDDGKAKGRKIVAEVPRTLNEKPDELVPKPTVAITEDMKIEELGLVESTVENLAVIKANTSGEYQVLESGSLLCLQDRSVIGVVSETLGRVQQPYYSVRFTNTTAIAEAGIDRGTKIFYVIQHSTTVFTQPLKAFKGSDASNLHDEEVNDDELEFSDDEAEAEHKRQIKQQRVAKRYARDGQLDGFSRGPQQRHGRPVPRLNGGLHPVQEHAPTSAEAALNYDDADGMNVNDNEDEDGLYTPLTRPSNLHEILSRQAPPMDNHARRGNINRGRGDSRRGNRGRGDSRGKGGNHGLRGTEPGGKQNRKDFGSRGGKGQPYEHPSPPTPQTNGFGPSPTNGFPPRPRPETIGYQQSTHQGNGFPHPPPQQSPIPPPPAYHSQLQPEFRAPSSYPSQYPHAYRQSYLQQPPHQTYPSHFPQQNHPQYHQPQQSMSRQGYLQPFASQPDMPYPPRPQYPPQQTPRTPSIPPGAHINPNFFKQQGQSSSPQGWQQGYNQQQRQGASSGSISDSTGSAAPGSNEARLQDLLKGLGRGGDESQYHT</sequence>
<dbReference type="AlphaFoldDB" id="A0A8H3J969"/>
<accession>A0A8H3J969</accession>
<keyword evidence="7" id="KW-0694">RNA-binding</keyword>
<evidence type="ECO:0000256" key="6">
    <source>
        <dbReference type="ARBA" id="ARBA00022553"/>
    </source>
</evidence>
<dbReference type="GO" id="GO:0001522">
    <property type="term" value="P:pseudouridine synthesis"/>
    <property type="evidence" value="ECO:0007669"/>
    <property type="project" value="InterPro"/>
</dbReference>
<evidence type="ECO:0000256" key="10">
    <source>
        <dbReference type="SAM" id="MobiDB-lite"/>
    </source>
</evidence>
<feature type="compositionally biased region" description="Polar residues" evidence="10">
    <location>
        <begin position="666"/>
        <end position="676"/>
    </location>
</feature>
<feature type="compositionally biased region" description="Basic residues" evidence="10">
    <location>
        <begin position="504"/>
        <end position="514"/>
    </location>
</feature>
<dbReference type="OrthoDB" id="21550at2759"/>
<keyword evidence="5" id="KW-0698">rRNA processing</keyword>
<dbReference type="PANTHER" id="PTHR31633">
    <property type="entry name" value="H/ACA RIBONUCLEOPROTEIN COMPLEX NON-CORE SUBUNIT NAF1"/>
    <property type="match status" value="1"/>
</dbReference>
<feature type="compositionally biased region" description="Pro residues" evidence="10">
    <location>
        <begin position="784"/>
        <end position="804"/>
    </location>
</feature>
<keyword evidence="8" id="KW-0539">Nucleus</keyword>
<dbReference type="Proteomes" id="UP000664203">
    <property type="component" value="Unassembled WGS sequence"/>
</dbReference>
<comment type="similarity">
    <text evidence="2">Belongs to the NAF1 family.</text>
</comment>
<feature type="compositionally biased region" description="Acidic residues" evidence="10">
    <location>
        <begin position="301"/>
        <end position="319"/>
    </location>
</feature>
<protein>
    <recommendedName>
        <fullName evidence="3">H/ACA ribonucleoprotein complex non-core subunit NAF1</fullName>
    </recommendedName>
    <alternativeName>
        <fullName evidence="9">Nuclear assembly factor 1</fullName>
    </alternativeName>
</protein>
<dbReference type="GO" id="GO:0005634">
    <property type="term" value="C:nucleus"/>
    <property type="evidence" value="ECO:0007669"/>
    <property type="project" value="UniProtKB-SubCell"/>
</dbReference>
<dbReference type="GO" id="GO:0005732">
    <property type="term" value="C:sno(s)RNA-containing ribonucleoprotein complex"/>
    <property type="evidence" value="ECO:0007669"/>
    <property type="project" value="InterPro"/>
</dbReference>
<dbReference type="GO" id="GO:0006364">
    <property type="term" value="P:rRNA processing"/>
    <property type="evidence" value="ECO:0007669"/>
    <property type="project" value="UniProtKB-KW"/>
</dbReference>
<evidence type="ECO:0000256" key="4">
    <source>
        <dbReference type="ARBA" id="ARBA00022517"/>
    </source>
</evidence>
<dbReference type="FunFam" id="2.40.10.230:FF:000002">
    <property type="entry name" value="H/ACA ribonucleoprotein complex non-core subunit NAF1"/>
    <property type="match status" value="1"/>
</dbReference>
<feature type="region of interest" description="Disordered" evidence="10">
    <location>
        <begin position="562"/>
        <end position="877"/>
    </location>
</feature>
<keyword evidence="6" id="KW-0597">Phosphoprotein</keyword>
<dbReference type="Gene3D" id="2.40.10.230">
    <property type="entry name" value="Probable tRNA pseudouridine synthase domain"/>
    <property type="match status" value="1"/>
</dbReference>
<evidence type="ECO:0000256" key="7">
    <source>
        <dbReference type="ARBA" id="ARBA00022884"/>
    </source>
</evidence>
<reference evidence="11" key="1">
    <citation type="submission" date="2021-03" db="EMBL/GenBank/DDBJ databases">
        <authorList>
            <person name="Tagirdzhanova G."/>
        </authorList>
    </citation>
    <scope>NUCLEOTIDE SEQUENCE</scope>
</reference>
<dbReference type="PANTHER" id="PTHR31633:SF1">
    <property type="entry name" value="H_ACA RIBONUCLEOPROTEIN COMPLEX NON-CORE SUBUNIT NAF1"/>
    <property type="match status" value="1"/>
</dbReference>